<name>A0A5J4NPD5_9TREM</name>
<protein>
    <submittedName>
        <fullName evidence="1">Uncharacterized protein</fullName>
    </submittedName>
</protein>
<proteinExistence type="predicted"/>
<reference evidence="1 2" key="1">
    <citation type="journal article" date="2019" name="Gigascience">
        <title>Whole-genome sequence of the oriental lung fluke Paragonimus westermani.</title>
        <authorList>
            <person name="Oey H."/>
            <person name="Zakrzewski M."/>
            <person name="Narain K."/>
            <person name="Devi K.R."/>
            <person name="Agatsuma T."/>
            <person name="Nawaratna S."/>
            <person name="Gobert G.N."/>
            <person name="Jones M.K."/>
            <person name="Ragan M.A."/>
            <person name="McManus D.P."/>
            <person name="Krause L."/>
        </authorList>
    </citation>
    <scope>NUCLEOTIDE SEQUENCE [LARGE SCALE GENOMIC DNA]</scope>
    <source>
        <strain evidence="1 2">IND2009</strain>
    </source>
</reference>
<evidence type="ECO:0000313" key="2">
    <source>
        <dbReference type="Proteomes" id="UP000324629"/>
    </source>
</evidence>
<organism evidence="1 2">
    <name type="scientific">Paragonimus westermani</name>
    <dbReference type="NCBI Taxonomy" id="34504"/>
    <lineage>
        <taxon>Eukaryota</taxon>
        <taxon>Metazoa</taxon>
        <taxon>Spiralia</taxon>
        <taxon>Lophotrochozoa</taxon>
        <taxon>Platyhelminthes</taxon>
        <taxon>Trematoda</taxon>
        <taxon>Digenea</taxon>
        <taxon>Plagiorchiida</taxon>
        <taxon>Troglotremata</taxon>
        <taxon>Troglotrematidae</taxon>
        <taxon>Paragonimus</taxon>
    </lineage>
</organism>
<dbReference type="EMBL" id="QNGE01001488">
    <property type="protein sequence ID" value="KAA3677475.1"/>
    <property type="molecule type" value="Genomic_DNA"/>
</dbReference>
<accession>A0A5J4NPD5</accession>
<dbReference type="Proteomes" id="UP000324629">
    <property type="component" value="Unassembled WGS sequence"/>
</dbReference>
<comment type="caution">
    <text evidence="1">The sequence shown here is derived from an EMBL/GenBank/DDBJ whole genome shotgun (WGS) entry which is preliminary data.</text>
</comment>
<dbReference type="AlphaFoldDB" id="A0A5J4NPD5"/>
<evidence type="ECO:0000313" key="1">
    <source>
        <dbReference type="EMBL" id="KAA3677475.1"/>
    </source>
</evidence>
<keyword evidence="2" id="KW-1185">Reference proteome</keyword>
<gene>
    <name evidence="1" type="ORF">DEA37_0002061</name>
</gene>
<sequence length="338" mass="38412">MFRSVCPSQILDQLASWLEHEEKKDSESEIVPDGFDLRYSEIYYFLSALLLNRPLPVLSEPASSAVLDLLTCIVRLIKIFDNECPFSESESNNNQQEDQKWKELKAVYHSACEKVIQPVGVYLACAAAVQWSAMCSPRSMHWSEALLKKHPVAPFFVLNSVQRPGSLRVARKLRSNLLQKFTEFWNLPRLTTEAGCPSEMSCTPENPIFNQIVRQLNKFILNPFSLPMSVIDPTQLLVNELCQATTPSWAVDLQQLFSVLTPAVRPHLSSFDLPVQLTPMSTHKSPSSAAPPAAKKRRFVHVCWRSFCFNVWSCVLRFLAMCVMYFTTDVNQLIDQGH</sequence>